<keyword evidence="1" id="KW-0812">Transmembrane</keyword>
<sequence length="531" mass="58372">MRPAQKHPAQYLPPVPCSRPWRPRATRSVACWPGRFPEDDRSRPRPEDSLTACVSVRTGYVPSLYEYKNHYQCKNCTVMFRYNPGLSCTRCPGRTFGQAGTKYASASYFLPLSRPDRRARSCTMAALTLRTVRPALVRLHRYAGLVLAGVLFIAGLTGSISVFRTELDAALNPDLYEAPAPARLLPLSTVLARLQAQHPEARVTALLYRPPAGHAIEAYSSEQVAGGTGPVENEIFLDPATGRIQGMRPTEGCCFHRRALMSFLYRVHYSLDLGQTGVWIMGISAIVWSMDCVVGLILTFPLHQPAWRQAFWRRWGKTWRISFQRSAIRLTFDLHRAVSLWLWVVLLGIAISGVALALEDEVFNPVVRTILPTDPLMTDMQVPPHPVTIDQAESLAAGFARAHGHAERPAAVLLDPDGATALFYLFSNNGTDPSGLGSPMVTIDLKTGQVTDGDIPGYGALGNLVMQLQLPWHSGRIAGLAGRIIICVSGLVVCMLAVTGVMIWHRKRQAPQIRPPLAKALAHPAPRGPAM</sequence>
<keyword evidence="1" id="KW-1133">Transmembrane helix</keyword>
<dbReference type="PANTHER" id="PTHR34219">
    <property type="entry name" value="IRON-REGULATED INNER MEMBRANE PROTEIN-RELATED"/>
    <property type="match status" value="1"/>
</dbReference>
<dbReference type="Proteomes" id="UP000247512">
    <property type="component" value="Unassembled WGS sequence"/>
</dbReference>
<feature type="transmembrane region" description="Helical" evidence="1">
    <location>
        <begin position="278"/>
        <end position="300"/>
    </location>
</feature>
<organism evidence="2 3">
    <name type="scientific">Komagataeibacter nataicola</name>
    <dbReference type="NCBI Taxonomy" id="265960"/>
    <lineage>
        <taxon>Bacteria</taxon>
        <taxon>Pseudomonadati</taxon>
        <taxon>Pseudomonadota</taxon>
        <taxon>Alphaproteobacteria</taxon>
        <taxon>Acetobacterales</taxon>
        <taxon>Acetobacteraceae</taxon>
        <taxon>Komagataeibacter</taxon>
    </lineage>
</organism>
<reference evidence="2 3" key="1">
    <citation type="submission" date="2017-06" db="EMBL/GenBank/DDBJ databases">
        <title>A draft genome sequence of Komagataeibacter nataicola LMG 1536.</title>
        <authorList>
            <person name="Skraban J."/>
            <person name="Cleenwerck I."/>
            <person name="Vandamme P."/>
            <person name="Trcek J."/>
        </authorList>
    </citation>
    <scope>NUCLEOTIDE SEQUENCE [LARGE SCALE GENOMIC DNA]</scope>
    <source>
        <strain evidence="2 3">LMG 1536</strain>
    </source>
</reference>
<comment type="caution">
    <text evidence="2">The sequence shown here is derived from an EMBL/GenBank/DDBJ whole genome shotgun (WGS) entry which is preliminary data.</text>
</comment>
<evidence type="ECO:0000313" key="2">
    <source>
        <dbReference type="EMBL" id="PYD65313.1"/>
    </source>
</evidence>
<evidence type="ECO:0008006" key="4">
    <source>
        <dbReference type="Google" id="ProtNLM"/>
    </source>
</evidence>
<evidence type="ECO:0000256" key="1">
    <source>
        <dbReference type="SAM" id="Phobius"/>
    </source>
</evidence>
<dbReference type="EMBL" id="NIRT01000035">
    <property type="protein sequence ID" value="PYD65313.1"/>
    <property type="molecule type" value="Genomic_DNA"/>
</dbReference>
<keyword evidence="1" id="KW-0472">Membrane</keyword>
<evidence type="ECO:0000313" key="3">
    <source>
        <dbReference type="Proteomes" id="UP000247512"/>
    </source>
</evidence>
<gene>
    <name evidence="2" type="ORF">CDI09_14380</name>
</gene>
<protein>
    <recommendedName>
        <fullName evidence="4">Peptidase</fullName>
    </recommendedName>
</protein>
<dbReference type="PANTHER" id="PTHR34219:SF5">
    <property type="entry name" value="BLR4505 PROTEIN"/>
    <property type="match status" value="1"/>
</dbReference>
<proteinExistence type="predicted"/>
<name>A0ABX5P9Z4_9PROT</name>
<feature type="transmembrane region" description="Helical" evidence="1">
    <location>
        <begin position="142"/>
        <end position="163"/>
    </location>
</feature>
<keyword evidence="3" id="KW-1185">Reference proteome</keyword>
<dbReference type="Pfam" id="PF03929">
    <property type="entry name" value="PepSY_TM"/>
    <property type="match status" value="1"/>
</dbReference>
<feature type="transmembrane region" description="Helical" evidence="1">
    <location>
        <begin position="480"/>
        <end position="504"/>
    </location>
</feature>
<feature type="transmembrane region" description="Helical" evidence="1">
    <location>
        <begin position="338"/>
        <end position="358"/>
    </location>
</feature>
<accession>A0ABX5P9Z4</accession>
<dbReference type="InterPro" id="IPR005625">
    <property type="entry name" value="PepSY-ass_TM"/>
</dbReference>